<dbReference type="OMA" id="PKMYEND"/>
<dbReference type="InterPro" id="IPR036642">
    <property type="entry name" value="Cyt_bc1_su8_sf"/>
</dbReference>
<evidence type="ECO:0000256" key="4">
    <source>
        <dbReference type="ARBA" id="ARBA00022448"/>
    </source>
</evidence>
<evidence type="ECO:0000256" key="1">
    <source>
        <dbReference type="ARBA" id="ARBA00004434"/>
    </source>
</evidence>
<evidence type="ECO:0000256" key="3">
    <source>
        <dbReference type="ARBA" id="ARBA00016324"/>
    </source>
</evidence>
<dbReference type="SUPFAM" id="SSF81508">
    <property type="entry name" value="Ubiquinone-binding protein QP-C of cytochrome bc1 complex (Ubiquinol-cytochrome c reductase)"/>
    <property type="match status" value="1"/>
</dbReference>
<evidence type="ECO:0000256" key="8">
    <source>
        <dbReference type="ARBA" id="ARBA00022982"/>
    </source>
</evidence>
<dbReference type="HOGENOM" id="CLU_156007_2_0_1"/>
<comment type="similarity">
    <text evidence="2 13">Belongs to the UQCRQ/QCR8 family.</text>
</comment>
<sequence>MGMKWGALARMRGVYQYSLSPLEQKAFAGFISAGIPRTFDRILRKSWAISIPLAIYLTIDLIEMQRDAMSRKSYKK</sequence>
<evidence type="ECO:0000256" key="10">
    <source>
        <dbReference type="ARBA" id="ARBA00023128"/>
    </source>
</evidence>
<dbReference type="GO" id="GO:0006122">
    <property type="term" value="P:mitochondrial electron transport, ubiquinol to cytochrome c"/>
    <property type="evidence" value="ECO:0007669"/>
    <property type="project" value="UniProtKB-UniRule"/>
</dbReference>
<comment type="subcellular location">
    <subcellularLocation>
        <location evidence="1 13">Mitochondrion inner membrane</location>
        <topology evidence="1 13">Single-pass membrane protein</topology>
    </subcellularLocation>
</comment>
<keyword evidence="10 13" id="KW-0496">Mitochondrion</keyword>
<dbReference type="CTD" id="20245024"/>
<dbReference type="OrthoDB" id="6683853at2759"/>
<dbReference type="PANTHER" id="PTHR12119:SF2">
    <property type="entry name" value="CYTOCHROME B-C1 COMPLEX SUBUNIT 8"/>
    <property type="match status" value="1"/>
</dbReference>
<dbReference type="Proteomes" id="UP000030746">
    <property type="component" value="Unassembled WGS sequence"/>
</dbReference>
<dbReference type="PANTHER" id="PTHR12119">
    <property type="entry name" value="UBIQUINOL-CYTOCHROME C REDUCTASE COMPLEX UBIQUINONE-BINDING PROTEIN QP-C"/>
    <property type="match status" value="1"/>
</dbReference>
<keyword evidence="6" id="KW-0812">Transmembrane</keyword>
<evidence type="ECO:0000256" key="11">
    <source>
        <dbReference type="ARBA" id="ARBA00023136"/>
    </source>
</evidence>
<evidence type="ECO:0000313" key="14">
    <source>
        <dbReference type="EMBL" id="ESO88484.1"/>
    </source>
</evidence>
<dbReference type="Pfam" id="PF02939">
    <property type="entry name" value="UcrQ"/>
    <property type="match status" value="1"/>
</dbReference>
<comment type="subunit">
    <text evidence="12 13">Component of the ubiquinol-cytochrome c oxidoreductase (cytochrome b-c1 complex, complex III, CIII), a multisubunit enzyme composed of 11 subunits. The complex is composed of 3 respiratory subunits cytochrome b, cytochrome c1 and Rieske protein UQCRFS1, 2 core protein subunits UQCRC1/QCR1 and UQCRC2/QCR2, and 6 low-molecular weight protein subunits UQCRH/QCR6, UQCRB/QCR7, UQCRQ/QCR8, UQCR10/QCR9, UQCR11/QCR10 and subunit 9, the cleavage product of Rieske protein UQCRFS1. The complex exists as an obligatory dimer and forms supercomplexes (SCs) in the inner mitochondrial membrane with NADH-ubiquinone oxidoreductase (complex I, CI) and cytochrome c oxidase (complex IV, CIV), resulting in different assemblies (supercomplex SCI(1)III(2)IV(1) and megacomplex MCI(2)III(2)IV(2)). Interacts with UQCC6.</text>
</comment>
<evidence type="ECO:0000256" key="5">
    <source>
        <dbReference type="ARBA" id="ARBA00022660"/>
    </source>
</evidence>
<evidence type="ECO:0000313" key="15">
    <source>
        <dbReference type="Proteomes" id="UP000030746"/>
    </source>
</evidence>
<dbReference type="GO" id="GO:0045275">
    <property type="term" value="C:respiratory chain complex III"/>
    <property type="evidence" value="ECO:0007669"/>
    <property type="project" value="UniProtKB-UniRule"/>
</dbReference>
<organism evidence="14 15">
    <name type="scientific">Lottia gigantea</name>
    <name type="common">Giant owl limpet</name>
    <dbReference type="NCBI Taxonomy" id="225164"/>
    <lineage>
        <taxon>Eukaryota</taxon>
        <taxon>Metazoa</taxon>
        <taxon>Spiralia</taxon>
        <taxon>Lophotrochozoa</taxon>
        <taxon>Mollusca</taxon>
        <taxon>Gastropoda</taxon>
        <taxon>Patellogastropoda</taxon>
        <taxon>Lottioidea</taxon>
        <taxon>Lottiidae</taxon>
        <taxon>Lottia</taxon>
    </lineage>
</organism>
<evidence type="ECO:0000256" key="13">
    <source>
        <dbReference type="RuleBase" id="RU368118"/>
    </source>
</evidence>
<comment type="function">
    <text evidence="13">Component of the ubiquinol-cytochrome c oxidoreductase, a multisubunit transmembrane complex that is part of the mitochondrial electron transport chain which drives oxidative phosphorylation. The complex plays an important role in the uptake of multiple carbon sources present in different host niches.</text>
</comment>
<keyword evidence="15" id="KW-1185">Reference proteome</keyword>
<keyword evidence="5 13" id="KW-0679">Respiratory chain</keyword>
<dbReference type="STRING" id="225164.V4BIP1"/>
<dbReference type="GO" id="GO:0005743">
    <property type="term" value="C:mitochondrial inner membrane"/>
    <property type="evidence" value="ECO:0007669"/>
    <property type="project" value="UniProtKB-SubCell"/>
</dbReference>
<reference evidence="14 15" key="1">
    <citation type="journal article" date="2013" name="Nature">
        <title>Insights into bilaterian evolution from three spiralian genomes.</title>
        <authorList>
            <person name="Simakov O."/>
            <person name="Marletaz F."/>
            <person name="Cho S.J."/>
            <person name="Edsinger-Gonzales E."/>
            <person name="Havlak P."/>
            <person name="Hellsten U."/>
            <person name="Kuo D.H."/>
            <person name="Larsson T."/>
            <person name="Lv J."/>
            <person name="Arendt D."/>
            <person name="Savage R."/>
            <person name="Osoegawa K."/>
            <person name="de Jong P."/>
            <person name="Grimwood J."/>
            <person name="Chapman J.A."/>
            <person name="Shapiro H."/>
            <person name="Aerts A."/>
            <person name="Otillar R.P."/>
            <person name="Terry A.Y."/>
            <person name="Boore J.L."/>
            <person name="Grigoriev I.V."/>
            <person name="Lindberg D.R."/>
            <person name="Seaver E.C."/>
            <person name="Weisblat D.A."/>
            <person name="Putnam N.H."/>
            <person name="Rokhsar D.S."/>
        </authorList>
    </citation>
    <scope>NUCLEOTIDE SEQUENCE [LARGE SCALE GENOMIC DNA]</scope>
</reference>
<dbReference type="GeneID" id="20245024"/>
<gene>
    <name evidence="14" type="ORF">LOTGIDRAFT_193359</name>
</gene>
<dbReference type="EMBL" id="KB202685">
    <property type="protein sequence ID" value="ESO88484.1"/>
    <property type="molecule type" value="Genomic_DNA"/>
</dbReference>
<accession>V4BIP1</accession>
<evidence type="ECO:0000256" key="2">
    <source>
        <dbReference type="ARBA" id="ARBA00007668"/>
    </source>
</evidence>
<evidence type="ECO:0000256" key="12">
    <source>
        <dbReference type="ARBA" id="ARBA00047105"/>
    </source>
</evidence>
<evidence type="ECO:0000256" key="7">
    <source>
        <dbReference type="ARBA" id="ARBA00022792"/>
    </source>
</evidence>
<evidence type="ECO:0000256" key="6">
    <source>
        <dbReference type="ARBA" id="ARBA00022692"/>
    </source>
</evidence>
<dbReference type="AlphaFoldDB" id="V4BIP1"/>
<keyword evidence="11" id="KW-0472">Membrane</keyword>
<dbReference type="KEGG" id="lgi:LOTGIDRAFT_193359"/>
<proteinExistence type="inferred from homology"/>
<keyword evidence="7 13" id="KW-0999">Mitochondrion inner membrane</keyword>
<keyword evidence="8 13" id="KW-0249">Electron transport</keyword>
<keyword evidence="9" id="KW-1133">Transmembrane helix</keyword>
<keyword evidence="4 13" id="KW-0813">Transport</keyword>
<dbReference type="Gene3D" id="1.20.5.210">
    <property type="entry name" value="Cytochrome b-c1 complex subunit 8"/>
    <property type="match status" value="1"/>
</dbReference>
<name>V4BIP1_LOTGI</name>
<dbReference type="RefSeq" id="XP_009060890.1">
    <property type="nucleotide sequence ID" value="XM_009062642.1"/>
</dbReference>
<evidence type="ECO:0000256" key="9">
    <source>
        <dbReference type="ARBA" id="ARBA00022989"/>
    </source>
</evidence>
<dbReference type="InterPro" id="IPR004205">
    <property type="entry name" value="Cyt_bc1_su8"/>
</dbReference>
<protein>
    <recommendedName>
        <fullName evidence="3 13">Cytochrome b-c1 complex subunit 8</fullName>
    </recommendedName>
    <alternativeName>
        <fullName evidence="13">Complex III subunit 8</fullName>
    </alternativeName>
</protein>